<evidence type="ECO:0000313" key="2">
    <source>
        <dbReference type="Proteomes" id="UP000271624"/>
    </source>
</evidence>
<evidence type="ECO:0000313" key="1">
    <source>
        <dbReference type="EMBL" id="RUT06473.1"/>
    </source>
</evidence>
<protein>
    <submittedName>
        <fullName evidence="1">Uncharacterized protein</fullName>
    </submittedName>
</protein>
<dbReference type="Proteomes" id="UP000271624">
    <property type="component" value="Unassembled WGS sequence"/>
</dbReference>
<dbReference type="EMBL" id="RSCL01000006">
    <property type="protein sequence ID" value="RUT06473.1"/>
    <property type="molecule type" value="Genomic_DNA"/>
</dbReference>
<sequence length="62" mass="6937">MSFNTLDLKSGDKVGVFFYDNAFGSKAEIHEVKNVTRKGRGQRQMALCGIPIRTTRSGFKRA</sequence>
<keyword evidence="2" id="KW-1185">Reference proteome</keyword>
<dbReference type="RefSeq" id="WP_127081282.1">
    <property type="nucleotide sequence ID" value="NZ_RSCL01000006.1"/>
</dbReference>
<reference evidence="1" key="1">
    <citation type="submission" date="2018-12" db="EMBL/GenBank/DDBJ databases">
        <authorList>
            <person name="Will S."/>
            <person name="Neumann-Schaal M."/>
            <person name="Henke P."/>
        </authorList>
    </citation>
    <scope>NUCLEOTIDE SEQUENCE</scope>
    <source>
        <strain evidence="1">PCC 7102</strain>
    </source>
</reference>
<organism evidence="1 2">
    <name type="scientific">Dulcicalothrix desertica PCC 7102</name>
    <dbReference type="NCBI Taxonomy" id="232991"/>
    <lineage>
        <taxon>Bacteria</taxon>
        <taxon>Bacillati</taxon>
        <taxon>Cyanobacteriota</taxon>
        <taxon>Cyanophyceae</taxon>
        <taxon>Nostocales</taxon>
        <taxon>Calotrichaceae</taxon>
        <taxon>Dulcicalothrix</taxon>
    </lineage>
</organism>
<gene>
    <name evidence="1" type="ORF">DSM106972_027300</name>
</gene>
<reference evidence="1" key="2">
    <citation type="journal article" date="2019" name="Genome Biol. Evol.">
        <title>Day and night: Metabolic profiles and evolutionary relationships of six axenic non-marine cyanobacteria.</title>
        <authorList>
            <person name="Will S.E."/>
            <person name="Henke P."/>
            <person name="Boedeker C."/>
            <person name="Huang S."/>
            <person name="Brinkmann H."/>
            <person name="Rohde M."/>
            <person name="Jarek M."/>
            <person name="Friedl T."/>
            <person name="Seufert S."/>
            <person name="Schumacher M."/>
            <person name="Overmann J."/>
            <person name="Neumann-Schaal M."/>
            <person name="Petersen J."/>
        </authorList>
    </citation>
    <scope>NUCLEOTIDE SEQUENCE [LARGE SCALE GENOMIC DNA]</scope>
    <source>
        <strain evidence="1">PCC 7102</strain>
    </source>
</reference>
<accession>A0A3S1B7J1</accession>
<proteinExistence type="predicted"/>
<dbReference type="AlphaFoldDB" id="A0A3S1B7J1"/>
<comment type="caution">
    <text evidence="1">The sequence shown here is derived from an EMBL/GenBank/DDBJ whole genome shotgun (WGS) entry which is preliminary data.</text>
</comment>
<name>A0A3S1B7J1_9CYAN</name>